<name>A0A1I7S044_BURXY</name>
<dbReference type="InterPro" id="IPR012336">
    <property type="entry name" value="Thioredoxin-like_fold"/>
</dbReference>
<proteinExistence type="predicted"/>
<dbReference type="GO" id="GO:0047134">
    <property type="term" value="F:protein-disulfide reductase [NAD(P)H] activity"/>
    <property type="evidence" value="ECO:0007669"/>
    <property type="project" value="UniProtKB-EC"/>
</dbReference>
<evidence type="ECO:0000313" key="8">
    <source>
        <dbReference type="EMBL" id="CAD5222047.1"/>
    </source>
</evidence>
<evidence type="ECO:0000313" key="9">
    <source>
        <dbReference type="EMBL" id="CAG9109028.1"/>
    </source>
</evidence>
<dbReference type="AlphaFoldDB" id="A0A1I7S044"/>
<dbReference type="Proteomes" id="UP000582659">
    <property type="component" value="Unassembled WGS sequence"/>
</dbReference>
<evidence type="ECO:0000259" key="7">
    <source>
        <dbReference type="Pfam" id="PF13905"/>
    </source>
</evidence>
<dbReference type="Pfam" id="PF13905">
    <property type="entry name" value="Thioredoxin_8"/>
    <property type="match status" value="1"/>
</dbReference>
<keyword evidence="3" id="KW-0560">Oxidoreductase</keyword>
<evidence type="ECO:0000256" key="6">
    <source>
        <dbReference type="ARBA" id="ARBA00047804"/>
    </source>
</evidence>
<sequence>MENYIDLDDSQAVWYSKDSLVLRKEMGYTSMEENETLVDPMKEPEKPYILTPKMFKRARIKCPTPEKKHNNLIQLQPPGPSQLLHENTVENATPQPRKVKFRGLPVNNNIRSPFLLNTPPLAFAVRTVRAAIASVPPPSPRPDYREMFFLPPPPQPSSLPRPHPVQNNLVPPRNAHPLPPSTVITPVSFSPFNVGIFQSMILRLPSGANIGIEDLVRGRLIGVIFAADFCPASQNFFQKLQIFYENIRSLGKNFEVIWVPGGFDENGQSRMQQTARWPHLEPTDIRVAHFLQYFNIQKIPSFHLCTPQGEILSSTGYEEIFFSNDPPIKVWRGWKRRYSHRLLII</sequence>
<evidence type="ECO:0000256" key="1">
    <source>
        <dbReference type="ARBA" id="ARBA00012612"/>
    </source>
</evidence>
<evidence type="ECO:0000256" key="3">
    <source>
        <dbReference type="ARBA" id="ARBA00023002"/>
    </source>
</evidence>
<feature type="domain" description="Thioredoxin-like fold" evidence="7">
    <location>
        <begin position="218"/>
        <end position="311"/>
    </location>
</feature>
<evidence type="ECO:0000256" key="2">
    <source>
        <dbReference type="ARBA" id="ARBA00022737"/>
    </source>
</evidence>
<dbReference type="EMBL" id="CAJFDI010000003">
    <property type="protein sequence ID" value="CAD5222047.1"/>
    <property type="molecule type" value="Genomic_DNA"/>
</dbReference>
<comment type="catalytic activity">
    <reaction evidence="6">
        <text>[protein]-dithiol + NADP(+) = [protein]-disulfide + NADPH + H(+)</text>
        <dbReference type="Rhea" id="RHEA:18753"/>
        <dbReference type="Rhea" id="RHEA-COMP:10593"/>
        <dbReference type="Rhea" id="RHEA-COMP:10594"/>
        <dbReference type="ChEBI" id="CHEBI:15378"/>
        <dbReference type="ChEBI" id="CHEBI:29950"/>
        <dbReference type="ChEBI" id="CHEBI:50058"/>
        <dbReference type="ChEBI" id="CHEBI:57783"/>
        <dbReference type="ChEBI" id="CHEBI:58349"/>
        <dbReference type="EC" id="1.8.1.8"/>
    </reaction>
</comment>
<evidence type="ECO:0000313" key="10">
    <source>
        <dbReference type="Proteomes" id="UP000095284"/>
    </source>
</evidence>
<protein>
    <recommendedName>
        <fullName evidence="1">protein-disulfide reductase</fullName>
        <ecNumber evidence="1">1.8.1.8</ecNumber>
    </recommendedName>
</protein>
<dbReference type="Proteomes" id="UP000659654">
    <property type="component" value="Unassembled WGS sequence"/>
</dbReference>
<dbReference type="InterPro" id="IPR052259">
    <property type="entry name" value="Nucleoredoxin-like"/>
</dbReference>
<dbReference type="EC" id="1.8.1.8" evidence="1"/>
<dbReference type="Proteomes" id="UP000095284">
    <property type="component" value="Unplaced"/>
</dbReference>
<evidence type="ECO:0000313" key="12">
    <source>
        <dbReference type="WBParaSite" id="BXY_0636700.1"/>
    </source>
</evidence>
<dbReference type="InterPro" id="IPR036249">
    <property type="entry name" value="Thioredoxin-like_sf"/>
</dbReference>
<keyword evidence="11" id="KW-1185">Reference proteome</keyword>
<dbReference type="eggNOG" id="KOG2501">
    <property type="taxonomic scope" value="Eukaryota"/>
</dbReference>
<evidence type="ECO:0000256" key="4">
    <source>
        <dbReference type="ARBA" id="ARBA00023027"/>
    </source>
</evidence>
<dbReference type="SUPFAM" id="SSF52833">
    <property type="entry name" value="Thioredoxin-like"/>
    <property type="match status" value="1"/>
</dbReference>
<reference evidence="9" key="2">
    <citation type="submission" date="2020-08" db="EMBL/GenBank/DDBJ databases">
        <authorList>
            <person name="Kikuchi T."/>
        </authorList>
    </citation>
    <scope>NUCLEOTIDE SEQUENCE</scope>
    <source>
        <strain evidence="8">Ka4C1</strain>
    </source>
</reference>
<organism evidence="10 12">
    <name type="scientific">Bursaphelenchus xylophilus</name>
    <name type="common">Pinewood nematode worm</name>
    <name type="synonym">Aphelenchoides xylophilus</name>
    <dbReference type="NCBI Taxonomy" id="6326"/>
    <lineage>
        <taxon>Eukaryota</taxon>
        <taxon>Metazoa</taxon>
        <taxon>Ecdysozoa</taxon>
        <taxon>Nematoda</taxon>
        <taxon>Chromadorea</taxon>
        <taxon>Rhabditida</taxon>
        <taxon>Tylenchina</taxon>
        <taxon>Tylenchomorpha</taxon>
        <taxon>Aphelenchoidea</taxon>
        <taxon>Aphelenchoididae</taxon>
        <taxon>Bursaphelenchus</taxon>
    </lineage>
</organism>
<keyword evidence="2" id="KW-0677">Repeat</keyword>
<comment type="catalytic activity">
    <reaction evidence="5">
        <text>[protein]-dithiol + NAD(+) = [protein]-disulfide + NADH + H(+)</text>
        <dbReference type="Rhea" id="RHEA:18749"/>
        <dbReference type="Rhea" id="RHEA-COMP:10593"/>
        <dbReference type="Rhea" id="RHEA-COMP:10594"/>
        <dbReference type="ChEBI" id="CHEBI:15378"/>
        <dbReference type="ChEBI" id="CHEBI:29950"/>
        <dbReference type="ChEBI" id="CHEBI:50058"/>
        <dbReference type="ChEBI" id="CHEBI:57540"/>
        <dbReference type="ChEBI" id="CHEBI:57945"/>
        <dbReference type="EC" id="1.8.1.8"/>
    </reaction>
</comment>
<dbReference type="WBParaSite" id="BXY_0636700.1">
    <property type="protein sequence ID" value="BXY_0636700.1"/>
    <property type="gene ID" value="BXY_0636700"/>
</dbReference>
<keyword evidence="4" id="KW-0520">NAD</keyword>
<evidence type="ECO:0000256" key="5">
    <source>
        <dbReference type="ARBA" id="ARBA00047388"/>
    </source>
</evidence>
<dbReference type="PANTHER" id="PTHR13871:SF96">
    <property type="entry name" value="THIOREDOXIN DOMAIN-CONTAINING PROTEIN"/>
    <property type="match status" value="1"/>
</dbReference>
<dbReference type="EMBL" id="CAJFCV020000003">
    <property type="protein sequence ID" value="CAG9109028.1"/>
    <property type="molecule type" value="Genomic_DNA"/>
</dbReference>
<reference evidence="12" key="1">
    <citation type="submission" date="2016-11" db="UniProtKB">
        <authorList>
            <consortium name="WormBaseParasite"/>
        </authorList>
    </citation>
    <scope>IDENTIFICATION</scope>
</reference>
<dbReference type="OrthoDB" id="409136at2759"/>
<dbReference type="SMR" id="A0A1I7S044"/>
<dbReference type="Gene3D" id="3.40.30.10">
    <property type="entry name" value="Glutaredoxin"/>
    <property type="match status" value="1"/>
</dbReference>
<evidence type="ECO:0000313" key="11">
    <source>
        <dbReference type="Proteomes" id="UP000659654"/>
    </source>
</evidence>
<gene>
    <name evidence="8" type="ORF">BXYJ_LOCUS7015</name>
</gene>
<accession>A0A1I7S044</accession>
<dbReference type="PANTHER" id="PTHR13871">
    <property type="entry name" value="THIOREDOXIN"/>
    <property type="match status" value="1"/>
</dbReference>